<evidence type="ECO:0000259" key="5">
    <source>
        <dbReference type="PROSITE" id="PS50275"/>
    </source>
</evidence>
<dbReference type="GO" id="GO:0046856">
    <property type="term" value="P:phosphatidylinositol dephosphorylation"/>
    <property type="evidence" value="ECO:0007669"/>
    <property type="project" value="InterPro"/>
</dbReference>
<dbReference type="Pfam" id="PF02383">
    <property type="entry name" value="Syja_N"/>
    <property type="match status" value="1"/>
</dbReference>
<feature type="compositionally biased region" description="Basic and acidic residues" evidence="4">
    <location>
        <begin position="1"/>
        <end position="16"/>
    </location>
</feature>
<dbReference type="OrthoDB" id="187567at2759"/>
<dbReference type="GO" id="GO:0012505">
    <property type="term" value="C:endomembrane system"/>
    <property type="evidence" value="ECO:0007669"/>
    <property type="project" value="UniProtKB-SubCell"/>
</dbReference>
<comment type="subcellular location">
    <subcellularLocation>
        <location evidence="1">Endomembrane system</location>
    </subcellularLocation>
</comment>
<feature type="domain" description="SAC" evidence="5">
    <location>
        <begin position="136"/>
        <end position="261"/>
    </location>
</feature>
<evidence type="ECO:0000256" key="2">
    <source>
        <dbReference type="ARBA" id="ARBA00022801"/>
    </source>
</evidence>
<keyword evidence="3" id="KW-0472">Membrane</keyword>
<organism evidence="6 7">
    <name type="scientific">Nannochloropsis salina CCMP1776</name>
    <dbReference type="NCBI Taxonomy" id="1027361"/>
    <lineage>
        <taxon>Eukaryota</taxon>
        <taxon>Sar</taxon>
        <taxon>Stramenopiles</taxon>
        <taxon>Ochrophyta</taxon>
        <taxon>Eustigmatophyceae</taxon>
        <taxon>Eustigmatales</taxon>
        <taxon>Monodopsidaceae</taxon>
        <taxon>Microchloropsis</taxon>
        <taxon>Microchloropsis salina</taxon>
    </lineage>
</organism>
<dbReference type="PROSITE" id="PS50275">
    <property type="entry name" value="SAC"/>
    <property type="match status" value="1"/>
</dbReference>
<dbReference type="InterPro" id="IPR043573">
    <property type="entry name" value="Fig4-like"/>
</dbReference>
<keyword evidence="2" id="KW-0378">Hydrolase</keyword>
<keyword evidence="7" id="KW-1185">Reference proteome</keyword>
<evidence type="ECO:0000256" key="3">
    <source>
        <dbReference type="ARBA" id="ARBA00023136"/>
    </source>
</evidence>
<dbReference type="EMBL" id="SDOX01000094">
    <property type="protein sequence ID" value="TFJ82825.1"/>
    <property type="molecule type" value="Genomic_DNA"/>
</dbReference>
<dbReference type="AlphaFoldDB" id="A0A4D9CZM9"/>
<comment type="caution">
    <text evidence="6">The sequence shown here is derived from an EMBL/GenBank/DDBJ whole genome shotgun (WGS) entry which is preliminary data.</text>
</comment>
<reference evidence="6 7" key="1">
    <citation type="submission" date="2019-01" db="EMBL/GenBank/DDBJ databases">
        <title>Nuclear Genome Assembly of the Microalgal Biofuel strain Nannochloropsis salina CCMP1776.</title>
        <authorList>
            <person name="Hovde B."/>
        </authorList>
    </citation>
    <scope>NUCLEOTIDE SEQUENCE [LARGE SCALE GENOMIC DNA]</scope>
    <source>
        <strain evidence="6 7">CCMP1776</strain>
    </source>
</reference>
<evidence type="ECO:0000256" key="4">
    <source>
        <dbReference type="SAM" id="MobiDB-lite"/>
    </source>
</evidence>
<dbReference type="PANTHER" id="PTHR45738:SF5">
    <property type="entry name" value="POLYPHOSPHOINOSITIDE PHOSPHATASE"/>
    <property type="match status" value="1"/>
</dbReference>
<gene>
    <name evidence="6" type="ORF">NSK_005900</name>
</gene>
<dbReference type="PANTHER" id="PTHR45738">
    <property type="entry name" value="POLYPHOSPHOINOSITIDE PHOSPHATASE"/>
    <property type="match status" value="1"/>
</dbReference>
<feature type="non-terminal residue" evidence="6">
    <location>
        <position position="261"/>
    </location>
</feature>
<dbReference type="InterPro" id="IPR002013">
    <property type="entry name" value="SAC_dom"/>
</dbReference>
<sequence length="261" mass="29143">MESKRVEQRVNEERHSVHAGGTNDSRSSEGRVQQGHGGSSKMLLPFMSKFEFFELYDCPVQGLLLLAGTDLKKRGYRVLRLDKRVPVNAHTPLSQVVSEEPITYTAASWLLYLERLQAEAQGGGEEGVIRRLAVDDLTNHVQHNVVAAPAQSFPPPPPQEIYMWNHHLLSPFLPLLLSPLSSFLFTLPLIHGAYAQRRCSIFGRLISLTLIARRSRHFAGTRYLKRGVNDCGHVANDVEIEQIVHDGEGGGEEGRIASYVQ</sequence>
<evidence type="ECO:0000313" key="6">
    <source>
        <dbReference type="EMBL" id="TFJ82825.1"/>
    </source>
</evidence>
<evidence type="ECO:0000313" key="7">
    <source>
        <dbReference type="Proteomes" id="UP000355283"/>
    </source>
</evidence>
<feature type="region of interest" description="Disordered" evidence="4">
    <location>
        <begin position="1"/>
        <end position="38"/>
    </location>
</feature>
<protein>
    <recommendedName>
        <fullName evidence="5">SAC domain-containing protein</fullName>
    </recommendedName>
</protein>
<name>A0A4D9CZM9_9STRA</name>
<evidence type="ECO:0000256" key="1">
    <source>
        <dbReference type="ARBA" id="ARBA00004308"/>
    </source>
</evidence>
<dbReference type="GO" id="GO:0043813">
    <property type="term" value="F:phosphatidylinositol-3,5-bisphosphate 5-phosphatase activity"/>
    <property type="evidence" value="ECO:0007669"/>
    <property type="project" value="InterPro"/>
</dbReference>
<proteinExistence type="predicted"/>
<accession>A0A4D9CZM9</accession>
<dbReference type="Proteomes" id="UP000355283">
    <property type="component" value="Unassembled WGS sequence"/>
</dbReference>